<sequence length="1160" mass="126067">MRRLYFMICFLLISCAVLTSAAQAATTVSASSGTATYTENDDMYIDSGLTITGSESTYSSAKVYIGDGYVSGQDYLRYDTTNGISGSFDTSTGVLTLTSAATTPAAYQAAFRNVRYENTNEEPNTADRKITFVLGGNTLYFEDTGHYYEYVSYLSTWTAAKTNADTKTMEGLQGYLATITSEEENNFLMEKIQADAWMGASDAAVEGEWRWVTGPEGTEEGGAGRQFYDGDGYTGSAISGEYNKWNGPALGTGNEPNDSGNNEDAGQMYSTNNGTWNDLPHTVTTLSGYLLEYGGMSGDEAPQLSTTVTVSVTSVNDAPTTPGVFTSPTSSQIKKGGSSMTVSWGTSSDVEGDSVKYNLWLYNGSWSLIGNLLSTNSMAFTLPEDNTGSAMFRVYATDTQDNSSARDVTFTIDSVPPVIAYGTNGNSTYANSHSSTVTGTDSPAGISQMAYAWTQSADVSSVSSWTSFANAGTLTKDSVDGDWYLHTRGTDNAGNINYSVSDVFKLDNSLPITYYNENGNSTYNQSHSTVVTVVDTVSGINELSYSWTLDSNVSNVSVWTPFNSGDTLTADQNDGDWYLHIKAVDNTSNINYSTSNVFLVDKSNPVYSWTNMPVAANTGDSVLLSLNVTDYSTIVNYNVTVDGNEYQMNASAGNYSWTIDIPASNSGTLVSHMTYNCTFIDIAGNINTTGDILMNVSILPIADFSANATRGISPLTVNFTDNSSGLVESWNWDFGDGTNSTDINTTHTFISGNYTVNLTVQNSNGTSSSLLNVRCAEEPVYTYSPENSSAISAYGEELNFSIQSTLYSSFVWLIDGNPVNETGATLYNNTNDSSMISYCLINTSQYINQSDFFMDIYNVSVLTSNESIGRTDTRSWQWTVTESSESGNNITMVINSTPTITINGSDKYLRFNTTNDDDTDDNGLACSIVSTSFNTGNNTDGIQVRVEVLNVSAINESSIDFSTSSIYQYLDISFTNETLVNNQSNNRSIEFRVLNEKGGGTLIVNTVYLRHWTNPQWEAYTPERIGNDGTYSYFIVRNVSGYSPFTVTCSYQYSSSTTSDDGMPYYLKKLLFWSDEEPTEEIADVLETENVDIIDTDSLGDSVGVVSASSSGDTDVSEEYNGEEQESKPLKLAGLLALLIVAGFFILFLKKRNDDEKKKL</sequence>
<dbReference type="InterPro" id="IPR035986">
    <property type="entry name" value="PKD_dom_sf"/>
</dbReference>
<gene>
    <name evidence="5" type="ORF">MettiDRAFT_2227</name>
</gene>
<evidence type="ECO:0000259" key="3">
    <source>
        <dbReference type="PROSITE" id="PS50041"/>
    </source>
</evidence>
<keyword evidence="6" id="KW-1185">Reference proteome</keyword>
<dbReference type="PROSITE" id="PS50093">
    <property type="entry name" value="PKD"/>
    <property type="match status" value="1"/>
</dbReference>
<dbReference type="Proteomes" id="UP000019483">
    <property type="component" value="Unassembled WGS sequence"/>
</dbReference>
<dbReference type="RefSeq" id="WP_023845883.1">
    <property type="nucleotide sequence ID" value="NZ_AZAJ01000001.1"/>
</dbReference>
<dbReference type="FunFam" id="2.60.40.10:FF:000270">
    <property type="entry name" value="Cell surface protein"/>
    <property type="match status" value="1"/>
</dbReference>
<dbReference type="Pfam" id="PF18911">
    <property type="entry name" value="PKD_4"/>
    <property type="match status" value="1"/>
</dbReference>
<keyword evidence="2" id="KW-0472">Membrane</keyword>
<feature type="compositionally biased region" description="Polar residues" evidence="1">
    <location>
        <begin position="254"/>
        <end position="268"/>
    </location>
</feature>
<feature type="domain" description="C-type lectin" evidence="3">
    <location>
        <begin position="143"/>
        <end position="278"/>
    </location>
</feature>
<dbReference type="InterPro" id="IPR001304">
    <property type="entry name" value="C-type_lectin-like"/>
</dbReference>
<feature type="region of interest" description="Disordered" evidence="1">
    <location>
        <begin position="321"/>
        <end position="343"/>
    </location>
</feature>
<dbReference type="InterPro" id="IPR026453">
    <property type="entry name" value="PGF_pre_PGF"/>
</dbReference>
<feature type="transmembrane region" description="Helical" evidence="2">
    <location>
        <begin position="1132"/>
        <end position="1149"/>
    </location>
</feature>
<evidence type="ECO:0000259" key="4">
    <source>
        <dbReference type="PROSITE" id="PS50093"/>
    </source>
</evidence>
<dbReference type="STRING" id="1090322.MettiDRAFT_2227"/>
<dbReference type="EMBL" id="AZAJ01000001">
    <property type="protein sequence ID" value="ETA68748.1"/>
    <property type="molecule type" value="Genomic_DNA"/>
</dbReference>
<dbReference type="Gene3D" id="2.60.40.10">
    <property type="entry name" value="Immunoglobulins"/>
    <property type="match status" value="1"/>
</dbReference>
<name>W9DSG6_METTI</name>
<accession>W9DSG6</accession>
<keyword evidence="2" id="KW-1133">Transmembrane helix</keyword>
<evidence type="ECO:0000313" key="6">
    <source>
        <dbReference type="Proteomes" id="UP000019483"/>
    </source>
</evidence>
<dbReference type="Pfam" id="PF00059">
    <property type="entry name" value="Lectin_C"/>
    <property type="match status" value="1"/>
</dbReference>
<dbReference type="Gene3D" id="3.10.100.10">
    <property type="entry name" value="Mannose-Binding Protein A, subunit A"/>
    <property type="match status" value="1"/>
</dbReference>
<dbReference type="OrthoDB" id="125160at2157"/>
<dbReference type="InterPro" id="IPR016187">
    <property type="entry name" value="CTDL_fold"/>
</dbReference>
<dbReference type="SUPFAM" id="SSF49299">
    <property type="entry name" value="PKD domain"/>
    <property type="match status" value="1"/>
</dbReference>
<feature type="compositionally biased region" description="Acidic residues" evidence="1">
    <location>
        <begin position="1115"/>
        <end position="1124"/>
    </location>
</feature>
<dbReference type="NCBIfam" id="TIGR04213">
    <property type="entry name" value="PGF_pre_PGF"/>
    <property type="match status" value="1"/>
</dbReference>
<dbReference type="InterPro" id="IPR000601">
    <property type="entry name" value="PKD_dom"/>
</dbReference>
<protein>
    <submittedName>
        <fullName evidence="5">PDK repeat-containing protein</fullName>
    </submittedName>
</protein>
<feature type="compositionally biased region" description="Low complexity" evidence="1">
    <location>
        <begin position="1105"/>
        <end position="1114"/>
    </location>
</feature>
<feature type="domain" description="PKD" evidence="4">
    <location>
        <begin position="700"/>
        <end position="773"/>
    </location>
</feature>
<proteinExistence type="predicted"/>
<comment type="caution">
    <text evidence="5">The sequence shown here is derived from an EMBL/GenBank/DDBJ whole genome shotgun (WGS) entry which is preliminary data.</text>
</comment>
<feature type="region of interest" description="Disordered" evidence="1">
    <location>
        <begin position="246"/>
        <end position="268"/>
    </location>
</feature>
<dbReference type="InterPro" id="IPR016186">
    <property type="entry name" value="C-type_lectin-like/link_sf"/>
</dbReference>
<dbReference type="SUPFAM" id="SSF56436">
    <property type="entry name" value="C-type lectin-like"/>
    <property type="match status" value="1"/>
</dbReference>
<dbReference type="CDD" id="cd00146">
    <property type="entry name" value="PKD"/>
    <property type="match status" value="1"/>
</dbReference>
<keyword evidence="2" id="KW-0812">Transmembrane</keyword>
<organism evidence="5 6">
    <name type="scientific">Methanolobus tindarius DSM 2278</name>
    <dbReference type="NCBI Taxonomy" id="1090322"/>
    <lineage>
        <taxon>Archaea</taxon>
        <taxon>Methanobacteriati</taxon>
        <taxon>Methanobacteriota</taxon>
        <taxon>Stenosarchaea group</taxon>
        <taxon>Methanomicrobia</taxon>
        <taxon>Methanosarcinales</taxon>
        <taxon>Methanosarcinaceae</taxon>
        <taxon>Methanolobus</taxon>
    </lineage>
</organism>
<reference evidence="5 6" key="1">
    <citation type="submission" date="2013-08" db="EMBL/GenBank/DDBJ databases">
        <authorList>
            <consortium name="DOE Joint Genome Institute"/>
            <person name="Eisen J."/>
            <person name="Huntemann M."/>
            <person name="Han J."/>
            <person name="Chen A."/>
            <person name="Kyrpides N."/>
            <person name="Mavromatis K."/>
            <person name="Markowitz V."/>
            <person name="Palaniappan K."/>
            <person name="Ivanova N."/>
            <person name="Schaumberg A."/>
            <person name="Pati A."/>
            <person name="Liolios K."/>
            <person name="Nordberg H.P."/>
            <person name="Cantor M.N."/>
            <person name="Hua S.X."/>
            <person name="Woyke T."/>
        </authorList>
    </citation>
    <scope>NUCLEOTIDE SEQUENCE [LARGE SCALE GENOMIC DNA]</scope>
    <source>
        <strain evidence="5 6">DSM 2278</strain>
    </source>
</reference>
<dbReference type="AlphaFoldDB" id="W9DSG6"/>
<dbReference type="PROSITE" id="PS51257">
    <property type="entry name" value="PROKAR_LIPOPROTEIN"/>
    <property type="match status" value="1"/>
</dbReference>
<dbReference type="InterPro" id="IPR013783">
    <property type="entry name" value="Ig-like_fold"/>
</dbReference>
<evidence type="ECO:0000256" key="1">
    <source>
        <dbReference type="SAM" id="MobiDB-lite"/>
    </source>
</evidence>
<evidence type="ECO:0000256" key="2">
    <source>
        <dbReference type="SAM" id="Phobius"/>
    </source>
</evidence>
<feature type="region of interest" description="Disordered" evidence="1">
    <location>
        <begin position="1105"/>
        <end position="1125"/>
    </location>
</feature>
<dbReference type="InterPro" id="IPR022409">
    <property type="entry name" value="PKD/Chitinase_dom"/>
</dbReference>
<dbReference type="PROSITE" id="PS50041">
    <property type="entry name" value="C_TYPE_LECTIN_2"/>
    <property type="match status" value="1"/>
</dbReference>
<evidence type="ECO:0000313" key="5">
    <source>
        <dbReference type="EMBL" id="ETA68748.1"/>
    </source>
</evidence>
<dbReference type="SMART" id="SM00089">
    <property type="entry name" value="PKD"/>
    <property type="match status" value="1"/>
</dbReference>